<evidence type="ECO:0000256" key="2">
    <source>
        <dbReference type="ARBA" id="ARBA00012438"/>
    </source>
</evidence>
<dbReference type="InterPro" id="IPR050428">
    <property type="entry name" value="TCS_sensor_his_kinase"/>
</dbReference>
<keyword evidence="5 8" id="KW-0812">Transmembrane</keyword>
<evidence type="ECO:0000256" key="1">
    <source>
        <dbReference type="ARBA" id="ARBA00000085"/>
    </source>
</evidence>
<keyword evidence="7 8" id="KW-1133">Transmembrane helix</keyword>
<evidence type="ECO:0000256" key="8">
    <source>
        <dbReference type="SAM" id="Phobius"/>
    </source>
</evidence>
<dbReference type="Gene3D" id="3.30.565.10">
    <property type="entry name" value="Histidine kinase-like ATPase, C-terminal domain"/>
    <property type="match status" value="1"/>
</dbReference>
<feature type="transmembrane region" description="Helical" evidence="8">
    <location>
        <begin position="12"/>
        <end position="34"/>
    </location>
</feature>
<dbReference type="Pfam" id="PF00512">
    <property type="entry name" value="HisKA"/>
    <property type="match status" value="1"/>
</dbReference>
<keyword evidence="4" id="KW-0808">Transferase</keyword>
<accession>A0A6N8JEJ2</accession>
<dbReference type="EC" id="2.7.13.3" evidence="2"/>
<dbReference type="InterPro" id="IPR003594">
    <property type="entry name" value="HATPase_dom"/>
</dbReference>
<dbReference type="Proteomes" id="UP000468388">
    <property type="component" value="Unassembled WGS sequence"/>
</dbReference>
<evidence type="ECO:0000256" key="5">
    <source>
        <dbReference type="ARBA" id="ARBA00022692"/>
    </source>
</evidence>
<dbReference type="PANTHER" id="PTHR45436">
    <property type="entry name" value="SENSOR HISTIDINE KINASE YKOH"/>
    <property type="match status" value="1"/>
</dbReference>
<evidence type="ECO:0000256" key="7">
    <source>
        <dbReference type="ARBA" id="ARBA00022989"/>
    </source>
</evidence>
<dbReference type="PANTHER" id="PTHR45436:SF5">
    <property type="entry name" value="SENSOR HISTIDINE KINASE TRCS"/>
    <property type="match status" value="1"/>
</dbReference>
<gene>
    <name evidence="10" type="ORF">GO495_22490</name>
</gene>
<dbReference type="SMART" id="SM00388">
    <property type="entry name" value="HisKA"/>
    <property type="match status" value="1"/>
</dbReference>
<evidence type="ECO:0000256" key="6">
    <source>
        <dbReference type="ARBA" id="ARBA00022777"/>
    </source>
</evidence>
<dbReference type="PROSITE" id="PS50109">
    <property type="entry name" value="HIS_KIN"/>
    <property type="match status" value="1"/>
</dbReference>
<keyword evidence="6" id="KW-0418">Kinase</keyword>
<name>A0A6N8JEJ2_9BACT</name>
<keyword evidence="8" id="KW-0472">Membrane</keyword>
<dbReference type="OrthoDB" id="1522504at2"/>
<dbReference type="InterPro" id="IPR003661">
    <property type="entry name" value="HisK_dim/P_dom"/>
</dbReference>
<dbReference type="SUPFAM" id="SSF55874">
    <property type="entry name" value="ATPase domain of HSP90 chaperone/DNA topoisomerase II/histidine kinase"/>
    <property type="match status" value="1"/>
</dbReference>
<dbReference type="InterPro" id="IPR036097">
    <property type="entry name" value="HisK_dim/P_sf"/>
</dbReference>
<evidence type="ECO:0000256" key="4">
    <source>
        <dbReference type="ARBA" id="ARBA00022679"/>
    </source>
</evidence>
<proteinExistence type="predicted"/>
<feature type="transmembrane region" description="Helical" evidence="8">
    <location>
        <begin position="123"/>
        <end position="146"/>
    </location>
</feature>
<evidence type="ECO:0000256" key="3">
    <source>
        <dbReference type="ARBA" id="ARBA00022553"/>
    </source>
</evidence>
<evidence type="ECO:0000313" key="11">
    <source>
        <dbReference type="Proteomes" id="UP000468388"/>
    </source>
</evidence>
<comment type="catalytic activity">
    <reaction evidence="1">
        <text>ATP + protein L-histidine = ADP + protein N-phospho-L-histidine.</text>
        <dbReference type="EC" id="2.7.13.3"/>
    </reaction>
</comment>
<dbReference type="EMBL" id="WRXO01000007">
    <property type="protein sequence ID" value="MVT43384.1"/>
    <property type="molecule type" value="Genomic_DNA"/>
</dbReference>
<dbReference type="RefSeq" id="WP_157301994.1">
    <property type="nucleotide sequence ID" value="NZ_BAAAZB010000015.1"/>
</dbReference>
<reference evidence="10 11" key="1">
    <citation type="submission" date="2019-12" db="EMBL/GenBank/DDBJ databases">
        <title>The draft genomic sequence of strain Chitinophaga oryziterrae JCM 16595.</title>
        <authorList>
            <person name="Zhang X."/>
        </authorList>
    </citation>
    <scope>NUCLEOTIDE SEQUENCE [LARGE SCALE GENOMIC DNA]</scope>
    <source>
        <strain evidence="10 11">JCM 16595</strain>
    </source>
</reference>
<dbReference type="InterPro" id="IPR005467">
    <property type="entry name" value="His_kinase_dom"/>
</dbReference>
<dbReference type="GO" id="GO:0005886">
    <property type="term" value="C:plasma membrane"/>
    <property type="evidence" value="ECO:0007669"/>
    <property type="project" value="TreeGrafter"/>
</dbReference>
<dbReference type="Gene3D" id="1.10.287.130">
    <property type="match status" value="1"/>
</dbReference>
<protein>
    <recommendedName>
        <fullName evidence="2">histidine kinase</fullName>
        <ecNumber evidence="2">2.7.13.3</ecNumber>
    </recommendedName>
</protein>
<keyword evidence="3" id="KW-0597">Phosphoprotein</keyword>
<feature type="domain" description="Histidine kinase" evidence="9">
    <location>
        <begin position="213"/>
        <end position="413"/>
    </location>
</feature>
<keyword evidence="11" id="KW-1185">Reference proteome</keyword>
<dbReference type="AlphaFoldDB" id="A0A6N8JEJ2"/>
<organism evidence="10 11">
    <name type="scientific">Chitinophaga oryziterrae</name>
    <dbReference type="NCBI Taxonomy" id="1031224"/>
    <lineage>
        <taxon>Bacteria</taxon>
        <taxon>Pseudomonadati</taxon>
        <taxon>Bacteroidota</taxon>
        <taxon>Chitinophagia</taxon>
        <taxon>Chitinophagales</taxon>
        <taxon>Chitinophagaceae</taxon>
        <taxon>Chitinophaga</taxon>
    </lineage>
</organism>
<evidence type="ECO:0000313" key="10">
    <source>
        <dbReference type="EMBL" id="MVT43384.1"/>
    </source>
</evidence>
<comment type="caution">
    <text evidence="10">The sequence shown here is derived from an EMBL/GenBank/DDBJ whole genome shotgun (WGS) entry which is preliminary data.</text>
</comment>
<evidence type="ECO:0000259" key="9">
    <source>
        <dbReference type="PROSITE" id="PS50109"/>
    </source>
</evidence>
<dbReference type="GO" id="GO:0000155">
    <property type="term" value="F:phosphorelay sensor kinase activity"/>
    <property type="evidence" value="ECO:0007669"/>
    <property type="project" value="InterPro"/>
</dbReference>
<dbReference type="InterPro" id="IPR036890">
    <property type="entry name" value="HATPase_C_sf"/>
</dbReference>
<dbReference type="SUPFAM" id="SSF47384">
    <property type="entry name" value="Homodimeric domain of signal transducing histidine kinase"/>
    <property type="match status" value="1"/>
</dbReference>
<sequence>MKLLEKYNRFNLLSTIAVFILAGVAFYFALHFTLLRQMDEDLMIEQREISNFVALHDSLPLPVVVKDQQIIYKHATQPFKHKKFETIKIPADDDDYRQLSFSIMAAGKWYNVKVLKSLEGTDIITHSVFLITICTILLMFIATFIINRTILKRLWQPFYHSLDILQHFKVGSQQRLQFPATGIDEFNFMNSTLERSTAKALQDYNALKVFTENASHELQTPLAIIRSKMEVIMQGENLSESQFAALQSASEALNKLSRMNQSLLLLTKIENEQFASKSTVETDQLLIKKAAQFKELWDDRQLQVHLDIKPVTLHVNKELVELLLNNLFSNATRHNYNNGEIFISLDKQGLTIGNTGNNTPLSKTHLFQRFYNPSNSSTSNGLGLAIIRQICEASGLTVEYDYTDNKHLFTILF</sequence>
<dbReference type="Pfam" id="PF02518">
    <property type="entry name" value="HATPase_c"/>
    <property type="match status" value="1"/>
</dbReference>
<dbReference type="CDD" id="cd00082">
    <property type="entry name" value="HisKA"/>
    <property type="match status" value="1"/>
</dbReference>